<name>A0ABU1Q764_9PSEU</name>
<evidence type="ECO:0000313" key="2">
    <source>
        <dbReference type="EMBL" id="MDR6598752.1"/>
    </source>
</evidence>
<accession>A0ABU1Q764</accession>
<organism evidence="2 3">
    <name type="scientific">Saccharothrix longispora</name>
    <dbReference type="NCBI Taxonomy" id="33920"/>
    <lineage>
        <taxon>Bacteria</taxon>
        <taxon>Bacillati</taxon>
        <taxon>Actinomycetota</taxon>
        <taxon>Actinomycetes</taxon>
        <taxon>Pseudonocardiales</taxon>
        <taxon>Pseudonocardiaceae</taxon>
        <taxon>Saccharothrix</taxon>
    </lineage>
</organism>
<sequence length="29" mass="3035">MDLDAGAAASEGGDAPFPSAWVRSTGWRR</sequence>
<feature type="region of interest" description="Disordered" evidence="1">
    <location>
        <begin position="1"/>
        <end position="29"/>
    </location>
</feature>
<evidence type="ECO:0000256" key="1">
    <source>
        <dbReference type="SAM" id="MobiDB-lite"/>
    </source>
</evidence>
<comment type="caution">
    <text evidence="2">The sequence shown here is derived from an EMBL/GenBank/DDBJ whole genome shotgun (WGS) entry which is preliminary data.</text>
</comment>
<dbReference type="EMBL" id="JAVDSG010000001">
    <property type="protein sequence ID" value="MDR6598752.1"/>
    <property type="molecule type" value="Genomic_DNA"/>
</dbReference>
<protein>
    <submittedName>
        <fullName evidence="2">Uncharacterized protein</fullName>
    </submittedName>
</protein>
<gene>
    <name evidence="2" type="ORF">J2S66_007136</name>
</gene>
<feature type="compositionally biased region" description="Low complexity" evidence="1">
    <location>
        <begin position="1"/>
        <end position="15"/>
    </location>
</feature>
<proteinExistence type="predicted"/>
<evidence type="ECO:0000313" key="3">
    <source>
        <dbReference type="Proteomes" id="UP001268819"/>
    </source>
</evidence>
<keyword evidence="3" id="KW-1185">Reference proteome</keyword>
<dbReference type="Proteomes" id="UP001268819">
    <property type="component" value="Unassembled WGS sequence"/>
</dbReference>
<reference evidence="2 3" key="1">
    <citation type="submission" date="2023-07" db="EMBL/GenBank/DDBJ databases">
        <title>Sequencing the genomes of 1000 actinobacteria strains.</title>
        <authorList>
            <person name="Klenk H.-P."/>
        </authorList>
    </citation>
    <scope>NUCLEOTIDE SEQUENCE [LARGE SCALE GENOMIC DNA]</scope>
    <source>
        <strain evidence="2 3">DSM 43749</strain>
    </source>
</reference>